<reference evidence="8" key="1">
    <citation type="submission" date="2021-04" db="EMBL/GenBank/DDBJ databases">
        <authorList>
            <person name="Tunstrom K."/>
        </authorList>
    </citation>
    <scope>NUCLEOTIDE SEQUENCE</scope>
</reference>
<keyword evidence="5" id="KW-0472">Membrane</keyword>
<comment type="caution">
    <text evidence="8">The sequence shown here is derived from an EMBL/GenBank/DDBJ whole genome shotgun (WGS) entry which is preliminary data.</text>
</comment>
<feature type="region of interest" description="Disordered" evidence="6">
    <location>
        <begin position="208"/>
        <end position="228"/>
    </location>
</feature>
<dbReference type="PANTHER" id="PTHR22902:SF27">
    <property type="entry name" value="PLECKSTRIN HOMOLOGY DOMAIN-CONTAINING FAMILY A MEMBER 3"/>
    <property type="match status" value="1"/>
</dbReference>
<feature type="compositionally biased region" description="Polar residues" evidence="6">
    <location>
        <begin position="209"/>
        <end position="228"/>
    </location>
</feature>
<dbReference type="GO" id="GO:0005769">
    <property type="term" value="C:early endosome"/>
    <property type="evidence" value="ECO:0007669"/>
    <property type="project" value="TreeGrafter"/>
</dbReference>
<keyword evidence="4" id="KW-0333">Golgi apparatus</keyword>
<feature type="domain" description="PH" evidence="7">
    <location>
        <begin position="1"/>
        <end position="113"/>
    </location>
</feature>
<dbReference type="GO" id="GO:0055037">
    <property type="term" value="C:recycling endosome"/>
    <property type="evidence" value="ECO:0007669"/>
    <property type="project" value="TreeGrafter"/>
</dbReference>
<dbReference type="GO" id="GO:0001881">
    <property type="term" value="P:receptor recycling"/>
    <property type="evidence" value="ECO:0007669"/>
    <property type="project" value="TreeGrafter"/>
</dbReference>
<protein>
    <submittedName>
        <fullName evidence="8">(apollo) hypothetical protein</fullName>
    </submittedName>
</protein>
<evidence type="ECO:0000256" key="6">
    <source>
        <dbReference type="SAM" id="MobiDB-lite"/>
    </source>
</evidence>
<name>A0A8S3XA64_PARAO</name>
<dbReference type="GO" id="GO:0016020">
    <property type="term" value="C:membrane"/>
    <property type="evidence" value="ECO:0007669"/>
    <property type="project" value="UniProtKB-SubCell"/>
</dbReference>
<evidence type="ECO:0000313" key="9">
    <source>
        <dbReference type="Proteomes" id="UP000691718"/>
    </source>
</evidence>
<dbReference type="GO" id="GO:0042147">
    <property type="term" value="P:retrograde transport, endosome to Golgi"/>
    <property type="evidence" value="ECO:0007669"/>
    <property type="project" value="TreeGrafter"/>
</dbReference>
<evidence type="ECO:0000259" key="7">
    <source>
        <dbReference type="PROSITE" id="PS50003"/>
    </source>
</evidence>
<dbReference type="SMART" id="SM00233">
    <property type="entry name" value="PH"/>
    <property type="match status" value="1"/>
</dbReference>
<keyword evidence="3" id="KW-0597">Phosphoprotein</keyword>
<dbReference type="PANTHER" id="PTHR22902">
    <property type="entry name" value="SESQUIPEDALIAN"/>
    <property type="match status" value="1"/>
</dbReference>
<keyword evidence="9" id="KW-1185">Reference proteome</keyword>
<dbReference type="AlphaFoldDB" id="A0A8S3XA64"/>
<evidence type="ECO:0000256" key="2">
    <source>
        <dbReference type="ARBA" id="ARBA00004198"/>
    </source>
</evidence>
<dbReference type="GO" id="GO:0007032">
    <property type="term" value="P:endosome organization"/>
    <property type="evidence" value="ECO:0007669"/>
    <property type="project" value="TreeGrafter"/>
</dbReference>
<dbReference type="FunFam" id="2.30.29.30:FF:000085">
    <property type="entry name" value="Pleckstrin homology domain-containing family A member 8"/>
    <property type="match status" value="1"/>
</dbReference>
<gene>
    <name evidence="8" type="ORF">PAPOLLO_LOCUS15797</name>
</gene>
<dbReference type="EMBL" id="CAJQZP010001037">
    <property type="protein sequence ID" value="CAG5012459.1"/>
    <property type="molecule type" value="Genomic_DNA"/>
</dbReference>
<dbReference type="InterPro" id="IPR001849">
    <property type="entry name" value="PH_domain"/>
</dbReference>
<evidence type="ECO:0000256" key="3">
    <source>
        <dbReference type="ARBA" id="ARBA00022553"/>
    </source>
</evidence>
<dbReference type="GO" id="GO:0005802">
    <property type="term" value="C:trans-Golgi network"/>
    <property type="evidence" value="ECO:0007669"/>
    <property type="project" value="TreeGrafter"/>
</dbReference>
<comment type="subcellular location">
    <subcellularLocation>
        <location evidence="2">Golgi apparatus</location>
        <location evidence="2">trans-Golgi network membrane</location>
    </subcellularLocation>
    <subcellularLocation>
        <location evidence="1">Membrane</location>
        <topology evidence="1">Peripheral membrane protein</topology>
    </subcellularLocation>
</comment>
<evidence type="ECO:0000256" key="5">
    <source>
        <dbReference type="ARBA" id="ARBA00023136"/>
    </source>
</evidence>
<dbReference type="GO" id="GO:0005829">
    <property type="term" value="C:cytosol"/>
    <property type="evidence" value="ECO:0007669"/>
    <property type="project" value="GOC"/>
</dbReference>
<accession>A0A8S3XA64</accession>
<dbReference type="InterPro" id="IPR045188">
    <property type="entry name" value="Boi1/Boi2-like"/>
</dbReference>
<sequence>MEGILWKWTNYWNGKRFRYTNKISSYNNITIVAGWQTRWFVLENGILSYYKSQEEVIQGCKGSVKVSVCQINVNNIDTTRLDLVIPGQQHMYLRAPSPQDRQKWLVALGSAKACVDSQIDVLAAGFDNSIGHKKSELRLYCDLMMQQVHAIKSAASTEHPEIQKIEDASSLLAATCDTFIRTLEDIMKLASTSGTTGNVAPYEMPVPNLNKTNSSNKIQTANRNPKSSLNRLHHSEYHLHWYKLRGSSYKKDTGLSATYLGYLSRRLGVVCIL</sequence>
<evidence type="ECO:0000256" key="1">
    <source>
        <dbReference type="ARBA" id="ARBA00004170"/>
    </source>
</evidence>
<dbReference type="Proteomes" id="UP000691718">
    <property type="component" value="Unassembled WGS sequence"/>
</dbReference>
<evidence type="ECO:0000313" key="8">
    <source>
        <dbReference type="EMBL" id="CAG5012459.1"/>
    </source>
</evidence>
<dbReference type="Pfam" id="PF00169">
    <property type="entry name" value="PH"/>
    <property type="match status" value="1"/>
</dbReference>
<dbReference type="OrthoDB" id="1854502at2759"/>
<organism evidence="8 9">
    <name type="scientific">Parnassius apollo</name>
    <name type="common">Apollo butterfly</name>
    <name type="synonym">Papilio apollo</name>
    <dbReference type="NCBI Taxonomy" id="110799"/>
    <lineage>
        <taxon>Eukaryota</taxon>
        <taxon>Metazoa</taxon>
        <taxon>Ecdysozoa</taxon>
        <taxon>Arthropoda</taxon>
        <taxon>Hexapoda</taxon>
        <taxon>Insecta</taxon>
        <taxon>Pterygota</taxon>
        <taxon>Neoptera</taxon>
        <taxon>Endopterygota</taxon>
        <taxon>Lepidoptera</taxon>
        <taxon>Glossata</taxon>
        <taxon>Ditrysia</taxon>
        <taxon>Papilionoidea</taxon>
        <taxon>Papilionidae</taxon>
        <taxon>Parnassiinae</taxon>
        <taxon>Parnassini</taxon>
        <taxon>Parnassius</taxon>
        <taxon>Parnassius</taxon>
    </lineage>
</organism>
<proteinExistence type="predicted"/>
<dbReference type="PROSITE" id="PS50003">
    <property type="entry name" value="PH_DOMAIN"/>
    <property type="match status" value="1"/>
</dbReference>
<evidence type="ECO:0000256" key="4">
    <source>
        <dbReference type="ARBA" id="ARBA00023034"/>
    </source>
</evidence>